<feature type="binding site" evidence="3 4">
    <location>
        <position position="193"/>
    </location>
    <ligand>
        <name>Zn(2+)</name>
        <dbReference type="ChEBI" id="CHEBI:29105"/>
    </ligand>
</feature>
<dbReference type="GO" id="GO:0047150">
    <property type="term" value="F:betaine-homocysteine S-methyltransferase activity"/>
    <property type="evidence" value="ECO:0007669"/>
    <property type="project" value="UniProtKB-EC"/>
</dbReference>
<organism evidence="6">
    <name type="scientific">uncultured Actinomycetospora sp</name>
    <dbReference type="NCBI Taxonomy" id="1135996"/>
    <lineage>
        <taxon>Bacteria</taxon>
        <taxon>Bacillati</taxon>
        <taxon>Actinomycetota</taxon>
        <taxon>Actinomycetes</taxon>
        <taxon>Pseudonocardiales</taxon>
        <taxon>Pseudonocardiaceae</taxon>
        <taxon>Actinomycetospora</taxon>
        <taxon>environmental samples</taxon>
    </lineage>
</organism>
<dbReference type="AlphaFoldDB" id="A0A6J4K0H3"/>
<evidence type="ECO:0000256" key="2">
    <source>
        <dbReference type="ARBA" id="ARBA00022679"/>
    </source>
</evidence>
<dbReference type="PANTHER" id="PTHR11103">
    <property type="entry name" value="SLR1189 PROTEIN"/>
    <property type="match status" value="1"/>
</dbReference>
<dbReference type="PANTHER" id="PTHR11103:SF18">
    <property type="entry name" value="SLR1189 PROTEIN"/>
    <property type="match status" value="1"/>
</dbReference>
<dbReference type="GO" id="GO:0008270">
    <property type="term" value="F:zinc ion binding"/>
    <property type="evidence" value="ECO:0007669"/>
    <property type="project" value="InterPro"/>
</dbReference>
<dbReference type="InterPro" id="IPR003726">
    <property type="entry name" value="HCY_dom"/>
</dbReference>
<dbReference type="PIRSF" id="PIRSF037505">
    <property type="entry name" value="Betaine_HMT"/>
    <property type="match status" value="1"/>
</dbReference>
<dbReference type="Pfam" id="PF02574">
    <property type="entry name" value="S-methyl_trans"/>
    <property type="match status" value="1"/>
</dbReference>
<protein>
    <submittedName>
        <fullName evidence="6">Betaine--homocysteine S-methyltransferase</fullName>
        <ecNumber evidence="6">2.1.1.5</ecNumber>
    </submittedName>
</protein>
<dbReference type="Gene3D" id="3.20.20.330">
    <property type="entry name" value="Homocysteine-binding-like domain"/>
    <property type="match status" value="1"/>
</dbReference>
<evidence type="ECO:0000256" key="1">
    <source>
        <dbReference type="ARBA" id="ARBA00022603"/>
    </source>
</evidence>
<proteinExistence type="predicted"/>
<dbReference type="InterPro" id="IPR036589">
    <property type="entry name" value="HCY_dom_sf"/>
</dbReference>
<evidence type="ECO:0000313" key="6">
    <source>
        <dbReference type="EMBL" id="CAA9292725.1"/>
    </source>
</evidence>
<name>A0A6J4K0H3_9PSEU</name>
<dbReference type="PROSITE" id="PS50970">
    <property type="entry name" value="HCY"/>
    <property type="match status" value="1"/>
</dbReference>
<accession>A0A6J4K0H3</accession>
<dbReference type="EMBL" id="CADCTH010000579">
    <property type="protein sequence ID" value="CAA9292725.1"/>
    <property type="molecule type" value="Genomic_DNA"/>
</dbReference>
<dbReference type="GO" id="GO:0032259">
    <property type="term" value="P:methylation"/>
    <property type="evidence" value="ECO:0007669"/>
    <property type="project" value="UniProtKB-KW"/>
</dbReference>
<feature type="binding site" evidence="3 4">
    <location>
        <position position="280"/>
    </location>
    <ligand>
        <name>Zn(2+)</name>
        <dbReference type="ChEBI" id="CHEBI:29105"/>
    </ligand>
</feature>
<sequence>MCGEGYLFELERRGYLQAGAFVPEVVLEHPEEVTALHRQFVHAGSDVVEAFTYYAHREKLRVIGKDGILEPLNRRALEVARDVADGTGTLFAGNICNTGVYDPADPETHTAVREMFTEQVGWAAEAGVDFVIGETFRYLGEARLALEIIREAGLASVVLLVAGHEPITRDGVTMPDACSDLAARGADVVGLNCVRGPATMLPLLGPIVEAVDVPVAALPVPYRTHADQPTFHALRDPGPTALSEGLPFPTALDPFVCHRYEVADFTRRARAAGVRYFGLCCGAAPHHLRAMAEALGRTPPASRYSPDMSKHVYFGANPLVRRANQEFRSSL</sequence>
<dbReference type="InterPro" id="IPR017226">
    <property type="entry name" value="BHMT-like"/>
</dbReference>
<dbReference type="EC" id="2.1.1.5" evidence="6"/>
<dbReference type="SUPFAM" id="SSF82282">
    <property type="entry name" value="Homocysteine S-methyltransferase"/>
    <property type="match status" value="1"/>
</dbReference>
<keyword evidence="3 4" id="KW-0862">Zinc</keyword>
<dbReference type="GO" id="GO:0009086">
    <property type="term" value="P:methionine biosynthetic process"/>
    <property type="evidence" value="ECO:0007669"/>
    <property type="project" value="InterPro"/>
</dbReference>
<keyword evidence="2 4" id="KW-0808">Transferase</keyword>
<feature type="domain" description="Hcy-binding" evidence="5">
    <location>
        <begin position="1"/>
        <end position="295"/>
    </location>
</feature>
<comment type="cofactor">
    <cofactor evidence="3">
        <name>Zn(2+)</name>
        <dbReference type="ChEBI" id="CHEBI:29105"/>
    </cofactor>
    <text evidence="3">Binds 1 zinc ion per subunit.</text>
</comment>
<evidence type="ECO:0000256" key="3">
    <source>
        <dbReference type="PIRSR" id="PIRSR037505-2"/>
    </source>
</evidence>
<evidence type="ECO:0000259" key="5">
    <source>
        <dbReference type="PROSITE" id="PS50970"/>
    </source>
</evidence>
<gene>
    <name evidence="6" type="ORF">AVDCRST_MAG54-4585</name>
</gene>
<feature type="binding site" evidence="3 4">
    <location>
        <position position="281"/>
    </location>
    <ligand>
        <name>Zn(2+)</name>
        <dbReference type="ChEBI" id="CHEBI:29105"/>
    </ligand>
</feature>
<keyword evidence="3 4" id="KW-0479">Metal-binding</keyword>
<keyword evidence="1 4" id="KW-0489">Methyltransferase</keyword>
<reference evidence="6" key="1">
    <citation type="submission" date="2020-02" db="EMBL/GenBank/DDBJ databases">
        <authorList>
            <person name="Meier V. D."/>
        </authorList>
    </citation>
    <scope>NUCLEOTIDE SEQUENCE</scope>
    <source>
        <strain evidence="6">AVDCRST_MAG54</strain>
    </source>
</reference>
<evidence type="ECO:0000256" key="4">
    <source>
        <dbReference type="PROSITE-ProRule" id="PRU00333"/>
    </source>
</evidence>